<comment type="caution">
    <text evidence="3">The sequence shown here is derived from an EMBL/GenBank/DDBJ whole genome shotgun (WGS) entry which is preliminary data.</text>
</comment>
<dbReference type="Proteomes" id="UP001150904">
    <property type="component" value="Unassembled WGS sequence"/>
</dbReference>
<gene>
    <name evidence="3" type="ORF">N7498_001749</name>
</gene>
<sequence length="365" mass="40697">MPEDRRKRVTVVDFEHFPSGADKPAQLDEIPRRPESGRKTSSPLHGDTRKVIRGRPKNFGLPQINESNHGSHSCIVRYESPWDTYRRSITCVIAGNVIIAAHRSSPSRVIAIRQHPKKDVDRMIQVYRHLNHERILSARECFVDGDSLFALVDDLPLTFEHLVGCRTLYPTDSELASMLWQTLDGACYLSENGWEHRSLICRNVLLGLDGAVKIGMCFSCPTESLINIAAACLESCGKTLPSQAQGTHTKALASITMELMQKYTKDDGMVGVDDLTRWPVESDAFGFLSAISTTKSITALRKVSRARILNSEIKNISMVQAVSQDSLLTVVQHPLFKNNSRSLGKLVLLARTVIVSAKIFYSHEV</sequence>
<protein>
    <recommendedName>
        <fullName evidence="2">Serine-threonine/tyrosine-protein kinase catalytic domain-containing protein</fullName>
    </recommendedName>
</protein>
<evidence type="ECO:0000313" key="4">
    <source>
        <dbReference type="Proteomes" id="UP001150904"/>
    </source>
</evidence>
<dbReference type="GO" id="GO:0004672">
    <property type="term" value="F:protein kinase activity"/>
    <property type="evidence" value="ECO:0007669"/>
    <property type="project" value="InterPro"/>
</dbReference>
<dbReference type="Gene3D" id="1.10.510.10">
    <property type="entry name" value="Transferase(Phosphotransferase) domain 1"/>
    <property type="match status" value="1"/>
</dbReference>
<dbReference type="GeneID" id="83176112"/>
<dbReference type="RefSeq" id="XP_058311155.1">
    <property type="nucleotide sequence ID" value="XM_058448811.1"/>
</dbReference>
<dbReference type="InterPro" id="IPR001245">
    <property type="entry name" value="Ser-Thr/Tyr_kinase_cat_dom"/>
</dbReference>
<dbReference type="AlphaFoldDB" id="A0A9W9TA90"/>
<reference evidence="3" key="1">
    <citation type="submission" date="2022-12" db="EMBL/GenBank/DDBJ databases">
        <authorList>
            <person name="Petersen C."/>
        </authorList>
    </citation>
    <scope>NUCLEOTIDE SEQUENCE</scope>
    <source>
        <strain evidence="3">IBT 15544</strain>
    </source>
</reference>
<organism evidence="3 4">
    <name type="scientific">Penicillium cinerascens</name>
    <dbReference type="NCBI Taxonomy" id="70096"/>
    <lineage>
        <taxon>Eukaryota</taxon>
        <taxon>Fungi</taxon>
        <taxon>Dikarya</taxon>
        <taxon>Ascomycota</taxon>
        <taxon>Pezizomycotina</taxon>
        <taxon>Eurotiomycetes</taxon>
        <taxon>Eurotiomycetidae</taxon>
        <taxon>Eurotiales</taxon>
        <taxon>Aspergillaceae</taxon>
        <taxon>Penicillium</taxon>
    </lineage>
</organism>
<dbReference type="SUPFAM" id="SSF56112">
    <property type="entry name" value="Protein kinase-like (PK-like)"/>
    <property type="match status" value="1"/>
</dbReference>
<feature type="domain" description="Serine-threonine/tyrosine-protein kinase catalytic" evidence="2">
    <location>
        <begin position="118"/>
        <end position="215"/>
    </location>
</feature>
<dbReference type="InterPro" id="IPR011009">
    <property type="entry name" value="Kinase-like_dom_sf"/>
</dbReference>
<dbReference type="OrthoDB" id="4062651at2759"/>
<keyword evidence="4" id="KW-1185">Reference proteome</keyword>
<evidence type="ECO:0000259" key="2">
    <source>
        <dbReference type="Pfam" id="PF07714"/>
    </source>
</evidence>
<dbReference type="Pfam" id="PF07714">
    <property type="entry name" value="PK_Tyr_Ser-Thr"/>
    <property type="match status" value="1"/>
</dbReference>
<accession>A0A9W9TA90</accession>
<feature type="region of interest" description="Disordered" evidence="1">
    <location>
        <begin position="1"/>
        <end position="64"/>
    </location>
</feature>
<proteinExistence type="predicted"/>
<name>A0A9W9TA90_9EURO</name>
<reference evidence="3" key="2">
    <citation type="journal article" date="2023" name="IMA Fungus">
        <title>Comparative genomic study of the Penicillium genus elucidates a diverse pangenome and 15 lateral gene transfer events.</title>
        <authorList>
            <person name="Petersen C."/>
            <person name="Sorensen T."/>
            <person name="Nielsen M.R."/>
            <person name="Sondergaard T.E."/>
            <person name="Sorensen J.L."/>
            <person name="Fitzpatrick D.A."/>
            <person name="Frisvad J.C."/>
            <person name="Nielsen K.L."/>
        </authorList>
    </citation>
    <scope>NUCLEOTIDE SEQUENCE</scope>
    <source>
        <strain evidence="3">IBT 15544</strain>
    </source>
</reference>
<feature type="compositionally biased region" description="Basic and acidic residues" evidence="1">
    <location>
        <begin position="25"/>
        <end position="38"/>
    </location>
</feature>
<dbReference type="EMBL" id="JAPQKR010000005">
    <property type="protein sequence ID" value="KAJ5215342.1"/>
    <property type="molecule type" value="Genomic_DNA"/>
</dbReference>
<evidence type="ECO:0000256" key="1">
    <source>
        <dbReference type="SAM" id="MobiDB-lite"/>
    </source>
</evidence>
<evidence type="ECO:0000313" key="3">
    <source>
        <dbReference type="EMBL" id="KAJ5215342.1"/>
    </source>
</evidence>